<dbReference type="InterPro" id="IPR036390">
    <property type="entry name" value="WH_DNA-bd_sf"/>
</dbReference>
<dbReference type="CDD" id="cd07377">
    <property type="entry name" value="WHTH_GntR"/>
    <property type="match status" value="1"/>
</dbReference>
<feature type="domain" description="HTH gntR-type" evidence="5">
    <location>
        <begin position="41"/>
        <end position="109"/>
    </location>
</feature>
<evidence type="ECO:0000256" key="4">
    <source>
        <dbReference type="SAM" id="MobiDB-lite"/>
    </source>
</evidence>
<evidence type="ECO:0000259" key="5">
    <source>
        <dbReference type="PROSITE" id="PS50949"/>
    </source>
</evidence>
<dbReference type="SUPFAM" id="SSF46785">
    <property type="entry name" value="Winged helix' DNA-binding domain"/>
    <property type="match status" value="1"/>
</dbReference>
<comment type="caution">
    <text evidence="6">The sequence shown here is derived from an EMBL/GenBank/DDBJ whole genome shotgun (WGS) entry which is preliminary data.</text>
</comment>
<evidence type="ECO:0000256" key="2">
    <source>
        <dbReference type="ARBA" id="ARBA00023125"/>
    </source>
</evidence>
<dbReference type="Gene3D" id="3.40.1410.10">
    <property type="entry name" value="Chorismate lyase-like"/>
    <property type="match status" value="1"/>
</dbReference>
<dbReference type="SUPFAM" id="SSF64288">
    <property type="entry name" value="Chorismate lyase-like"/>
    <property type="match status" value="1"/>
</dbReference>
<dbReference type="InterPro" id="IPR028978">
    <property type="entry name" value="Chorismate_lyase_/UTRA_dom_sf"/>
</dbReference>
<evidence type="ECO:0000256" key="1">
    <source>
        <dbReference type="ARBA" id="ARBA00023015"/>
    </source>
</evidence>
<keyword evidence="2" id="KW-0238">DNA-binding</keyword>
<dbReference type="OrthoDB" id="7363114at2"/>
<dbReference type="InterPro" id="IPR036388">
    <property type="entry name" value="WH-like_DNA-bd_sf"/>
</dbReference>
<dbReference type="GO" id="GO:0045892">
    <property type="term" value="P:negative regulation of DNA-templated transcription"/>
    <property type="evidence" value="ECO:0007669"/>
    <property type="project" value="TreeGrafter"/>
</dbReference>
<keyword evidence="3" id="KW-0804">Transcription</keyword>
<dbReference type="PATRIC" id="fig|1393034.3.peg.337"/>
<feature type="region of interest" description="Disordered" evidence="4">
    <location>
        <begin position="1"/>
        <end position="38"/>
    </location>
</feature>
<keyword evidence="7" id="KW-1185">Reference proteome</keyword>
<dbReference type="STRING" id="1393034.HMPREF3192_00344"/>
<dbReference type="GO" id="GO:0003700">
    <property type="term" value="F:DNA-binding transcription factor activity"/>
    <property type="evidence" value="ECO:0007669"/>
    <property type="project" value="InterPro"/>
</dbReference>
<dbReference type="SMART" id="SM00866">
    <property type="entry name" value="UTRA"/>
    <property type="match status" value="1"/>
</dbReference>
<reference evidence="7" key="1">
    <citation type="submission" date="2016-01" db="EMBL/GenBank/DDBJ databases">
        <authorList>
            <person name="Mitreva M."/>
            <person name="Pepin K.H."/>
            <person name="Mihindukulasuriya K.A."/>
            <person name="Fulton R."/>
            <person name="Fronick C."/>
            <person name="O'Laughlin M."/>
            <person name="Miner T."/>
            <person name="Herter B."/>
            <person name="Rosa B.A."/>
            <person name="Cordes M."/>
            <person name="Tomlinson C."/>
            <person name="Wollam A."/>
            <person name="Palsikar V.B."/>
            <person name="Mardis E.R."/>
            <person name="Wilson R.K."/>
        </authorList>
    </citation>
    <scope>NUCLEOTIDE SEQUENCE [LARGE SCALE GENOMIC DNA]</scope>
    <source>
        <strain evidence="7">DNF00019</strain>
    </source>
</reference>
<dbReference type="RefSeq" id="WP_082715538.1">
    <property type="nucleotide sequence ID" value="NZ_KQ959486.1"/>
</dbReference>
<accession>A0A133XWE5</accession>
<dbReference type="EMBL" id="LSCR01000005">
    <property type="protein sequence ID" value="KXB35266.1"/>
    <property type="molecule type" value="Genomic_DNA"/>
</dbReference>
<protein>
    <submittedName>
        <fullName evidence="6">UbiC transcription regulator-associated domain protein</fullName>
    </submittedName>
</protein>
<dbReference type="InterPro" id="IPR011663">
    <property type="entry name" value="UTRA"/>
</dbReference>
<dbReference type="PRINTS" id="PR00035">
    <property type="entry name" value="HTHGNTR"/>
</dbReference>
<evidence type="ECO:0000313" key="7">
    <source>
        <dbReference type="Proteomes" id="UP000070675"/>
    </source>
</evidence>
<dbReference type="Gene3D" id="1.10.10.10">
    <property type="entry name" value="Winged helix-like DNA-binding domain superfamily/Winged helix DNA-binding domain"/>
    <property type="match status" value="1"/>
</dbReference>
<dbReference type="PANTHER" id="PTHR44846">
    <property type="entry name" value="MANNOSYL-D-GLYCERATE TRANSPORT/METABOLISM SYSTEM REPRESSOR MNGR-RELATED"/>
    <property type="match status" value="1"/>
</dbReference>
<dbReference type="Pfam" id="PF07702">
    <property type="entry name" value="UTRA"/>
    <property type="match status" value="1"/>
</dbReference>
<keyword evidence="1" id="KW-0805">Transcription regulation</keyword>
<dbReference type="PROSITE" id="PS50949">
    <property type="entry name" value="HTH_GNTR"/>
    <property type="match status" value="1"/>
</dbReference>
<evidence type="ECO:0000313" key="6">
    <source>
        <dbReference type="EMBL" id="KXB35266.1"/>
    </source>
</evidence>
<dbReference type="AlphaFoldDB" id="A0A133XWE5"/>
<evidence type="ECO:0000256" key="3">
    <source>
        <dbReference type="ARBA" id="ARBA00023163"/>
    </source>
</evidence>
<name>A0A133XWE5_9ACTN</name>
<dbReference type="PANTHER" id="PTHR44846:SF1">
    <property type="entry name" value="MANNOSYL-D-GLYCERATE TRANSPORT_METABOLISM SYSTEM REPRESSOR MNGR-RELATED"/>
    <property type="match status" value="1"/>
</dbReference>
<sequence>MSDHKPSTSNKPALPNKPATAVPNKSAVAAPNKPATAAGKTSLHAQLASDLREKIYRHELVSGQRIASEHKLAKRYSLSRGTVRKAISALIEEGLLKTVQGSGTFVADHALSHPAGVRPLSFAASLHQQGKEFQTHLLAKEVLLAPREVAQHLNIHPSENVMFMRRVRSVDGQPVMCQESWCPLRECPGIDEVDFTQVAAFDAVEQCSGRRIKTAQMRYVARVAGRQHGEYLAVDETAPVLLLIQTIFLEDGAIIEWSLTWLKAGQEILGTATQE</sequence>
<dbReference type="InterPro" id="IPR050679">
    <property type="entry name" value="Bact_HTH_transcr_reg"/>
</dbReference>
<dbReference type="InterPro" id="IPR000524">
    <property type="entry name" value="Tscrpt_reg_HTH_GntR"/>
</dbReference>
<dbReference type="Proteomes" id="UP000070675">
    <property type="component" value="Unassembled WGS sequence"/>
</dbReference>
<dbReference type="Pfam" id="PF00392">
    <property type="entry name" value="GntR"/>
    <property type="match status" value="1"/>
</dbReference>
<dbReference type="GO" id="GO:0003677">
    <property type="term" value="F:DNA binding"/>
    <property type="evidence" value="ECO:0007669"/>
    <property type="project" value="UniProtKB-KW"/>
</dbReference>
<organism evidence="6 7">
    <name type="scientific">Atopobium deltae</name>
    <dbReference type="NCBI Taxonomy" id="1393034"/>
    <lineage>
        <taxon>Bacteria</taxon>
        <taxon>Bacillati</taxon>
        <taxon>Actinomycetota</taxon>
        <taxon>Coriobacteriia</taxon>
        <taxon>Coriobacteriales</taxon>
        <taxon>Atopobiaceae</taxon>
        <taxon>Atopobium</taxon>
    </lineage>
</organism>
<gene>
    <name evidence="6" type="ORF">HMPREF3192_00344</name>
</gene>
<feature type="compositionally biased region" description="Low complexity" evidence="4">
    <location>
        <begin position="27"/>
        <end position="38"/>
    </location>
</feature>
<proteinExistence type="predicted"/>
<dbReference type="SMART" id="SM00345">
    <property type="entry name" value="HTH_GNTR"/>
    <property type="match status" value="1"/>
</dbReference>